<organism evidence="1 2">
    <name type="scientific">Imtechella halotolerans K1</name>
    <dbReference type="NCBI Taxonomy" id="946077"/>
    <lineage>
        <taxon>Bacteria</taxon>
        <taxon>Pseudomonadati</taxon>
        <taxon>Bacteroidota</taxon>
        <taxon>Flavobacteriia</taxon>
        <taxon>Flavobacteriales</taxon>
        <taxon>Flavobacteriaceae</taxon>
        <taxon>Imtechella</taxon>
    </lineage>
</organism>
<evidence type="ECO:0000313" key="2">
    <source>
        <dbReference type="Proteomes" id="UP000005938"/>
    </source>
</evidence>
<accession>I0WIE1</accession>
<comment type="caution">
    <text evidence="1">The sequence shown here is derived from an EMBL/GenBank/DDBJ whole genome shotgun (WGS) entry which is preliminary data.</text>
</comment>
<evidence type="ECO:0008006" key="3">
    <source>
        <dbReference type="Google" id="ProtNLM"/>
    </source>
</evidence>
<dbReference type="RefSeq" id="WP_008237841.1">
    <property type="nucleotide sequence ID" value="NZ_AJJU01000003.1"/>
</dbReference>
<dbReference type="EMBL" id="AJJU01000003">
    <property type="protein sequence ID" value="EID76157.1"/>
    <property type="molecule type" value="Genomic_DNA"/>
</dbReference>
<keyword evidence="2" id="KW-1185">Reference proteome</keyword>
<name>I0WIE1_9FLAO</name>
<dbReference type="eggNOG" id="COG2253">
    <property type="taxonomic scope" value="Bacteria"/>
</dbReference>
<evidence type="ECO:0000313" key="1">
    <source>
        <dbReference type="EMBL" id="EID76157.1"/>
    </source>
</evidence>
<gene>
    <name evidence="1" type="ORF">W5A_04404</name>
</gene>
<dbReference type="InterPro" id="IPR014942">
    <property type="entry name" value="AbiEii"/>
</dbReference>
<proteinExistence type="predicted"/>
<protein>
    <recommendedName>
        <fullName evidence="3">Nucleotidyl transferase AbiEii/AbiGii toxin family protein</fullName>
    </recommendedName>
</protein>
<sequence>MIETIKMLTLRALVSDESLMYGLVLKGGNALQLAYGMTDRASMDIDFSISGDFTAYEIGRIEGILNGLLNSEFEKHNLMVFDIKFYEKPKQGDVKEWKGYKLEFKVVGADEFDPNDMDKSRRNAYVIYDNSSTKFQVEISSYEYTDPKKLVEVEGTVFYVYTPEMIVLEKVRALCQSMPDYKNIIPTAKVKGRARDFYDIWNICQNYNIDFEAEENKNMLKHIFDAKRVPLEYLNYFEKYKDLQKEDWNNVVDTLTIESKEGFDFYYDFVLQRIAELKIP</sequence>
<dbReference type="PATRIC" id="fig|946077.3.peg.897"/>
<dbReference type="AlphaFoldDB" id="I0WIE1"/>
<dbReference type="OrthoDB" id="8683379at2"/>
<dbReference type="Gene3D" id="3.10.450.620">
    <property type="entry name" value="JHP933, nucleotidyltransferase-like core domain"/>
    <property type="match status" value="1"/>
</dbReference>
<dbReference type="Pfam" id="PF08843">
    <property type="entry name" value="AbiEii"/>
    <property type="match status" value="1"/>
</dbReference>
<dbReference type="Proteomes" id="UP000005938">
    <property type="component" value="Unassembled WGS sequence"/>
</dbReference>
<reference evidence="1 2" key="1">
    <citation type="journal article" date="2012" name="J. Bacteriol.">
        <title>Genome Sequence of the Halotolerant Bacterium Imtechella halotolerans K1T.</title>
        <authorList>
            <person name="Kumar S."/>
            <person name="Vikram S."/>
            <person name="Subramanian S."/>
            <person name="Raghava G.P."/>
            <person name="Pinnaka A.K."/>
        </authorList>
    </citation>
    <scope>NUCLEOTIDE SEQUENCE [LARGE SCALE GENOMIC DNA]</scope>
    <source>
        <strain evidence="1 2">K1</strain>
    </source>
</reference>